<organism evidence="2 3">
    <name type="scientific">Affinibrenneria salicis</name>
    <dbReference type="NCBI Taxonomy" id="2590031"/>
    <lineage>
        <taxon>Bacteria</taxon>
        <taxon>Pseudomonadati</taxon>
        <taxon>Pseudomonadota</taxon>
        <taxon>Gammaproteobacteria</taxon>
        <taxon>Enterobacterales</taxon>
        <taxon>Pectobacteriaceae</taxon>
        <taxon>Affinibrenneria</taxon>
    </lineage>
</organism>
<dbReference type="GO" id="GO:0006355">
    <property type="term" value="P:regulation of DNA-templated transcription"/>
    <property type="evidence" value="ECO:0007669"/>
    <property type="project" value="InterPro"/>
</dbReference>
<dbReference type="RefSeq" id="WP_150434235.1">
    <property type="nucleotide sequence ID" value="NZ_VYKJ01000002.1"/>
</dbReference>
<evidence type="ECO:0000313" key="2">
    <source>
        <dbReference type="EMBL" id="KAA9001998.1"/>
    </source>
</evidence>
<evidence type="ECO:0000313" key="3">
    <source>
        <dbReference type="Proteomes" id="UP000335415"/>
    </source>
</evidence>
<dbReference type="Pfam" id="PF06667">
    <property type="entry name" value="PspB"/>
    <property type="match status" value="1"/>
</dbReference>
<feature type="transmembrane region" description="Helical" evidence="1">
    <location>
        <begin position="6"/>
        <end position="28"/>
    </location>
</feature>
<accession>A0A5J5G4R6</accession>
<reference evidence="2 3" key="1">
    <citation type="submission" date="2019-09" db="EMBL/GenBank/DDBJ databases">
        <authorList>
            <person name="Li Y."/>
        </authorList>
    </citation>
    <scope>NUCLEOTIDE SEQUENCE [LARGE SCALE GENOMIC DNA]</scope>
    <source>
        <strain evidence="2 3">L3-3HA</strain>
    </source>
</reference>
<dbReference type="GO" id="GO:0009271">
    <property type="term" value="P:phage shock"/>
    <property type="evidence" value="ECO:0007669"/>
    <property type="project" value="InterPro"/>
</dbReference>
<dbReference type="NCBIfam" id="TIGR02976">
    <property type="entry name" value="phageshock_pspB"/>
    <property type="match status" value="1"/>
</dbReference>
<dbReference type="NCBIfam" id="NF006993">
    <property type="entry name" value="PRK09458.1"/>
    <property type="match status" value="1"/>
</dbReference>
<name>A0A5J5G4R6_9GAMM</name>
<evidence type="ECO:0000256" key="1">
    <source>
        <dbReference type="SAM" id="Phobius"/>
    </source>
</evidence>
<dbReference type="Proteomes" id="UP000335415">
    <property type="component" value="Unassembled WGS sequence"/>
</dbReference>
<protein>
    <submittedName>
        <fullName evidence="2">Envelope stress response membrane protein PspB</fullName>
    </submittedName>
</protein>
<proteinExistence type="predicted"/>
<keyword evidence="1" id="KW-0472">Membrane</keyword>
<dbReference type="AlphaFoldDB" id="A0A5J5G4R6"/>
<dbReference type="InterPro" id="IPR009554">
    <property type="entry name" value="Phageshock_PspB"/>
</dbReference>
<dbReference type="OrthoDB" id="6198106at2"/>
<keyword evidence="1" id="KW-1133">Transmembrane helix</keyword>
<dbReference type="EMBL" id="VYKJ01000002">
    <property type="protein sequence ID" value="KAA9001998.1"/>
    <property type="molecule type" value="Genomic_DNA"/>
</dbReference>
<comment type="caution">
    <text evidence="2">The sequence shown here is derived from an EMBL/GenBank/DDBJ whole genome shotgun (WGS) entry which is preliminary data.</text>
</comment>
<sequence>MSALFFAIPLTVLLMIFGLFVAPVWLWLHYSQRRQSNAQLGPQELQRLTQLTEDARRMRDRIQVLENILDAEHPNWRQQ</sequence>
<gene>
    <name evidence="2" type="primary">pspB</name>
    <name evidence="2" type="ORF">FJU30_06885</name>
</gene>
<keyword evidence="3" id="KW-1185">Reference proteome</keyword>
<keyword evidence="1" id="KW-0812">Transmembrane</keyword>